<dbReference type="EMBL" id="JH159159">
    <property type="protein sequence ID" value="EGZ09768.1"/>
    <property type="molecule type" value="Genomic_DNA"/>
</dbReference>
<name>G5A519_PHYSP</name>
<gene>
    <name evidence="2" type="ORF">PHYSODRAFT_305170</name>
</gene>
<sequence length="603" mass="69599">MHATGAAWWHNYRGQQSQDILLDEFIERFGLKMNDFKMNTSATAYCQQVSQRYVEDGRIVFVWDAYMEPYSYKNERVGGIYFLEQLYVLVEPDKQTFGEDSQDNDVIKPLFLDPKLKDDAMADAVVNLAAAISNIINLRDMTETLLLDRALKQCNEERAHVSSRPSSGRVGHFMYGTQTIFMTSELDEVLALLDESPEAPLDVQQRQSIPPGDTWEPLVHWGIPDDDNIDNVSLPTTQDAGASRGARQHNAKKRTKVNPNRVRDERRFQLLELQAEAAKLEFTFQQLQRIKSSRPNRLSASRHWSEASPGMPKVWQDICSRQVKRSVEAEWENVQLKRRYETEKQLATSVAKLLFKRWRPDNSKSEAERQTRRTDIPAGHIERMSAMVFKELAAGVQACYRNVDRVFKNSDATTAVVHCALLDGDMSAEGRERKFFDRRVVPFDMHATGVAWWENWHNYRGQRTQDVSLNELIERFGLEMNDFKTNTSHDVTWKIRIVFVWDAYVEPYGFKNERVSGVYFLEQMYMLIEPDNEAQDKFSTSVSLCFVTKPHFLDPKLKDDAKTDAVVNFLSSAVISNIISLRDMTETLLLDRALQQCNDEKTN</sequence>
<accession>G5A519</accession>
<reference evidence="2 3" key="1">
    <citation type="journal article" date="2006" name="Science">
        <title>Phytophthora genome sequences uncover evolutionary origins and mechanisms of pathogenesis.</title>
        <authorList>
            <person name="Tyler B.M."/>
            <person name="Tripathy S."/>
            <person name="Zhang X."/>
            <person name="Dehal P."/>
            <person name="Jiang R.H."/>
            <person name="Aerts A."/>
            <person name="Arredondo F.D."/>
            <person name="Baxter L."/>
            <person name="Bensasson D."/>
            <person name="Beynon J.L."/>
            <person name="Chapman J."/>
            <person name="Damasceno C.M."/>
            <person name="Dorrance A.E."/>
            <person name="Dou D."/>
            <person name="Dickerman A.W."/>
            <person name="Dubchak I.L."/>
            <person name="Garbelotto M."/>
            <person name="Gijzen M."/>
            <person name="Gordon S.G."/>
            <person name="Govers F."/>
            <person name="Grunwald N.J."/>
            <person name="Huang W."/>
            <person name="Ivors K.L."/>
            <person name="Jones R.W."/>
            <person name="Kamoun S."/>
            <person name="Krampis K."/>
            <person name="Lamour K.H."/>
            <person name="Lee M.K."/>
            <person name="McDonald W.H."/>
            <person name="Medina M."/>
            <person name="Meijer H.J."/>
            <person name="Nordberg E.K."/>
            <person name="Maclean D.J."/>
            <person name="Ospina-Giraldo M.D."/>
            <person name="Morris P.F."/>
            <person name="Phuntumart V."/>
            <person name="Putnam N.H."/>
            <person name="Rash S."/>
            <person name="Rose J.K."/>
            <person name="Sakihama Y."/>
            <person name="Salamov A.A."/>
            <person name="Savidor A."/>
            <person name="Scheuring C.F."/>
            <person name="Smith B.M."/>
            <person name="Sobral B.W."/>
            <person name="Terry A."/>
            <person name="Torto-Alalibo T.A."/>
            <person name="Win J."/>
            <person name="Xu Z."/>
            <person name="Zhang H."/>
            <person name="Grigoriev I.V."/>
            <person name="Rokhsar D.S."/>
            <person name="Boore J.L."/>
        </authorList>
    </citation>
    <scope>NUCLEOTIDE SEQUENCE [LARGE SCALE GENOMIC DNA]</scope>
    <source>
        <strain evidence="2 3">P6497</strain>
    </source>
</reference>
<feature type="compositionally biased region" description="Basic residues" evidence="1">
    <location>
        <begin position="246"/>
        <end position="256"/>
    </location>
</feature>
<evidence type="ECO:0000313" key="2">
    <source>
        <dbReference type="EMBL" id="EGZ09768.1"/>
    </source>
</evidence>
<dbReference type="RefSeq" id="XP_009534629.1">
    <property type="nucleotide sequence ID" value="XM_009536334.1"/>
</dbReference>
<feature type="compositionally biased region" description="Polar residues" evidence="1">
    <location>
        <begin position="230"/>
        <end position="240"/>
    </location>
</feature>
<dbReference type="KEGG" id="psoj:PHYSODRAFT_305170"/>
<evidence type="ECO:0000313" key="3">
    <source>
        <dbReference type="Proteomes" id="UP000002640"/>
    </source>
</evidence>
<dbReference type="SMR" id="G5A519"/>
<dbReference type="PANTHER" id="PTHR35796:SF3">
    <property type="entry name" value="BHLH DOMAIN-CONTAINING PROTEIN"/>
    <property type="match status" value="1"/>
</dbReference>
<evidence type="ECO:0000256" key="1">
    <source>
        <dbReference type="SAM" id="MobiDB-lite"/>
    </source>
</evidence>
<organism evidence="2 3">
    <name type="scientific">Phytophthora sojae (strain P6497)</name>
    <name type="common">Soybean stem and root rot agent</name>
    <name type="synonym">Phytophthora megasperma f. sp. glycines</name>
    <dbReference type="NCBI Taxonomy" id="1094619"/>
    <lineage>
        <taxon>Eukaryota</taxon>
        <taxon>Sar</taxon>
        <taxon>Stramenopiles</taxon>
        <taxon>Oomycota</taxon>
        <taxon>Peronosporomycetes</taxon>
        <taxon>Peronosporales</taxon>
        <taxon>Peronosporaceae</taxon>
        <taxon>Phytophthora</taxon>
    </lineage>
</organism>
<protein>
    <submittedName>
        <fullName evidence="2">Uncharacterized protein</fullName>
    </submittedName>
</protein>
<proteinExistence type="predicted"/>
<dbReference type="GeneID" id="20642521"/>
<keyword evidence="3" id="KW-1185">Reference proteome</keyword>
<feature type="region of interest" description="Disordered" evidence="1">
    <location>
        <begin position="226"/>
        <end position="259"/>
    </location>
</feature>
<dbReference type="Proteomes" id="UP000002640">
    <property type="component" value="Unassembled WGS sequence"/>
</dbReference>
<dbReference type="PANTHER" id="PTHR35796">
    <property type="entry name" value="HYPOTHETICAL CYTOSOLIC PROTEIN"/>
    <property type="match status" value="1"/>
</dbReference>
<dbReference type="InParanoid" id="G5A519"/>
<dbReference type="AlphaFoldDB" id="G5A519"/>